<dbReference type="GeneID" id="80402139"/>
<evidence type="ECO:0000256" key="1">
    <source>
        <dbReference type="SAM" id="Phobius"/>
    </source>
</evidence>
<evidence type="ECO:0000313" key="2">
    <source>
        <dbReference type="EMBL" id="BDI54984.1"/>
    </source>
</evidence>
<feature type="transmembrane region" description="Helical" evidence="1">
    <location>
        <begin position="7"/>
        <end position="27"/>
    </location>
</feature>
<proteinExistence type="predicted"/>
<sequence length="92" mass="11379">MRFFTDRFYGLTLFIFIFIMFIIIIYFKPVIALFIINILSIIMIGIWIPYIRRLSRMIMNDEKQTFSPGNEFFFKKFIWNLLRIEWETGYKI</sequence>
<dbReference type="Proteomes" id="UP001162249">
    <property type="component" value="Segment"/>
</dbReference>
<feature type="transmembrane region" description="Helical" evidence="1">
    <location>
        <begin position="33"/>
        <end position="51"/>
    </location>
</feature>
<keyword evidence="1" id="KW-0812">Transmembrane</keyword>
<reference evidence="2 3" key="1">
    <citation type="journal article" date="2022" name="Nat. Microbiol.">
        <title>Three families of Asgard archaeal viruses identified in metagenome-assembled genomes.</title>
        <authorList>
            <person name="Medvedeva S."/>
            <person name="Sun J."/>
            <person name="Yutin N."/>
            <person name="Koonin E.V."/>
            <person name="Nunoura T."/>
            <person name="Rinke C."/>
            <person name="Krupovic M."/>
        </authorList>
    </citation>
    <scope>NUCLEOTIDE SEQUENCE [LARGE SCALE GENOMIC DNA]</scope>
    <source>
        <strain evidence="2">VerdaV4</strain>
    </source>
</reference>
<keyword evidence="1" id="KW-1133">Transmembrane helix</keyword>
<dbReference type="KEGG" id="vg:80402139"/>
<accession>A0AA35CPL7</accession>
<name>A0AA35CPL7_9CAUD</name>
<protein>
    <submittedName>
        <fullName evidence="2">Uncharacterized protein</fullName>
    </submittedName>
</protein>
<dbReference type="RefSeq" id="YP_010772427.1">
    <property type="nucleotide sequence ID" value="NC_074643.1"/>
</dbReference>
<dbReference type="EMBL" id="LC711080">
    <property type="protein sequence ID" value="BDI54984.1"/>
    <property type="molecule type" value="Genomic_DNA"/>
</dbReference>
<evidence type="ECO:0000313" key="3">
    <source>
        <dbReference type="Proteomes" id="UP001162249"/>
    </source>
</evidence>
<keyword evidence="3" id="KW-1185">Reference proteome</keyword>
<keyword evidence="1" id="KW-0472">Membrane</keyword>
<organism evidence="2 3">
    <name type="scientific">Lokiarchaeia virus VerdaV4</name>
    <dbReference type="NCBI Taxonomy" id="3070172"/>
    <lineage>
        <taxon>Viruses</taxon>
        <taxon>Duplodnaviria</taxon>
        <taxon>Heunggongvirae</taxon>
        <taxon>Uroviricota</taxon>
        <taxon>Caudoviricetes</taxon>
        <taxon>Verdandiviridae</taxon>
        <taxon>Dolusvirus</taxon>
        <taxon>Dolusvirus pacificense</taxon>
    </lineage>
</organism>